<keyword evidence="2" id="KW-1185">Reference proteome</keyword>
<accession>A0ABW6DPU5</accession>
<evidence type="ECO:0000313" key="2">
    <source>
        <dbReference type="Proteomes" id="UP001598300"/>
    </source>
</evidence>
<dbReference type="RefSeq" id="WP_141760865.1">
    <property type="nucleotide sequence ID" value="NZ_JBHVRE010000013.1"/>
</dbReference>
<protein>
    <submittedName>
        <fullName evidence="1">Uncharacterized protein</fullName>
    </submittedName>
</protein>
<name>A0ABW6DPU5_9ACTN</name>
<comment type="caution">
    <text evidence="1">The sequence shown here is derived from an EMBL/GenBank/DDBJ whole genome shotgun (WGS) entry which is preliminary data.</text>
</comment>
<gene>
    <name evidence="1" type="ORF">ACFWR3_07195</name>
</gene>
<sequence length="103" mass="11169">MADVRAKRAEAEQVVTCLDADLRERTEELEQALARIHQLQTQLAPILAAEANANAVTVPAAMRDTTAFEDQATEPINVRPLWEAIGPVVRTEGSADPAHLPTT</sequence>
<evidence type="ECO:0000313" key="1">
    <source>
        <dbReference type="EMBL" id="MFD3955856.1"/>
    </source>
</evidence>
<organism evidence="1 2">
    <name type="scientific">Streptomyces bacillaris</name>
    <dbReference type="NCBI Taxonomy" id="68179"/>
    <lineage>
        <taxon>Bacteria</taxon>
        <taxon>Bacillati</taxon>
        <taxon>Actinomycetota</taxon>
        <taxon>Actinomycetes</taxon>
        <taxon>Kitasatosporales</taxon>
        <taxon>Streptomycetaceae</taxon>
        <taxon>Streptomyces</taxon>
    </lineage>
</organism>
<dbReference type="EMBL" id="JBHXPM010000005">
    <property type="protein sequence ID" value="MFD3955856.1"/>
    <property type="molecule type" value="Genomic_DNA"/>
</dbReference>
<proteinExistence type="predicted"/>
<reference evidence="1 2" key="1">
    <citation type="submission" date="2024-09" db="EMBL/GenBank/DDBJ databases">
        <title>The Natural Products Discovery Center: Release of the First 8490 Sequenced Strains for Exploring Actinobacteria Biosynthetic Diversity.</title>
        <authorList>
            <person name="Kalkreuter E."/>
            <person name="Kautsar S.A."/>
            <person name="Yang D."/>
            <person name="Bader C.D."/>
            <person name="Teijaro C.N."/>
            <person name="Fluegel L."/>
            <person name="Davis C.M."/>
            <person name="Simpson J.R."/>
            <person name="Lauterbach L."/>
            <person name="Steele A.D."/>
            <person name="Gui C."/>
            <person name="Meng S."/>
            <person name="Li G."/>
            <person name="Viehrig K."/>
            <person name="Ye F."/>
            <person name="Su P."/>
            <person name="Kiefer A.F."/>
            <person name="Nichols A."/>
            <person name="Cepeda A.J."/>
            <person name="Yan W."/>
            <person name="Fan B."/>
            <person name="Jiang Y."/>
            <person name="Adhikari A."/>
            <person name="Zheng C.-J."/>
            <person name="Schuster L."/>
            <person name="Cowan T.M."/>
            <person name="Smanski M.J."/>
            <person name="Chevrette M.G."/>
            <person name="De Carvalho L.P.S."/>
            <person name="Shen B."/>
        </authorList>
    </citation>
    <scope>NUCLEOTIDE SEQUENCE [LARGE SCALE GENOMIC DNA]</scope>
    <source>
        <strain evidence="1 2">NPDC058584</strain>
    </source>
</reference>
<dbReference type="Proteomes" id="UP001598300">
    <property type="component" value="Unassembled WGS sequence"/>
</dbReference>